<sequence length="79" mass="9409">MLQVTKLRNDWVPDPKNGLFFFFHPNFRHLIVCMNVTNTAGTHKCRNMFDDETVRCANGVQMYKKKRIVLYCILKKKMN</sequence>
<reference evidence="1" key="1">
    <citation type="thesis" date="2020" institute="ProQuest LLC" country="789 East Eisenhower Parkway, Ann Arbor, MI, USA">
        <title>Comparative Genomics and Chromosome Evolution.</title>
        <authorList>
            <person name="Mudd A.B."/>
        </authorList>
    </citation>
    <scope>NUCLEOTIDE SEQUENCE</scope>
    <source>
        <strain evidence="1">1538</strain>
        <tissue evidence="1">Blood</tissue>
    </source>
</reference>
<proteinExistence type="predicted"/>
<name>A0AAV3A8W8_PYXAD</name>
<organism evidence="1 2">
    <name type="scientific">Pyxicephalus adspersus</name>
    <name type="common">African bullfrog</name>
    <dbReference type="NCBI Taxonomy" id="30357"/>
    <lineage>
        <taxon>Eukaryota</taxon>
        <taxon>Metazoa</taxon>
        <taxon>Chordata</taxon>
        <taxon>Craniata</taxon>
        <taxon>Vertebrata</taxon>
        <taxon>Euteleostomi</taxon>
        <taxon>Amphibia</taxon>
        <taxon>Batrachia</taxon>
        <taxon>Anura</taxon>
        <taxon>Neobatrachia</taxon>
        <taxon>Ranoidea</taxon>
        <taxon>Pyxicephalidae</taxon>
        <taxon>Pyxicephalinae</taxon>
        <taxon>Pyxicephalus</taxon>
    </lineage>
</organism>
<keyword evidence="2" id="KW-1185">Reference proteome</keyword>
<dbReference type="AlphaFoldDB" id="A0AAV3A8W8"/>
<gene>
    <name evidence="1" type="ORF">GDO54_015445</name>
</gene>
<comment type="caution">
    <text evidence="1">The sequence shown here is derived from an EMBL/GenBank/DDBJ whole genome shotgun (WGS) entry which is preliminary data.</text>
</comment>
<accession>A0AAV3A8W8</accession>
<dbReference type="Proteomes" id="UP001181693">
    <property type="component" value="Unassembled WGS sequence"/>
</dbReference>
<evidence type="ECO:0000313" key="2">
    <source>
        <dbReference type="Proteomes" id="UP001181693"/>
    </source>
</evidence>
<dbReference type="EMBL" id="DYDO01000008">
    <property type="protein sequence ID" value="DBA19642.1"/>
    <property type="molecule type" value="Genomic_DNA"/>
</dbReference>
<evidence type="ECO:0000313" key="1">
    <source>
        <dbReference type="EMBL" id="DBA19642.1"/>
    </source>
</evidence>
<protein>
    <submittedName>
        <fullName evidence="1">Uncharacterized protein</fullName>
    </submittedName>
</protein>